<reference evidence="1 2" key="1">
    <citation type="journal article" date="2019" name="Sci. Rep.">
        <title>Orb-weaving spider Araneus ventricosus genome elucidates the spidroin gene catalogue.</title>
        <authorList>
            <person name="Kono N."/>
            <person name="Nakamura H."/>
            <person name="Ohtoshi R."/>
            <person name="Moran D.A.P."/>
            <person name="Shinohara A."/>
            <person name="Yoshida Y."/>
            <person name="Fujiwara M."/>
            <person name="Mori M."/>
            <person name="Tomita M."/>
            <person name="Arakawa K."/>
        </authorList>
    </citation>
    <scope>NUCLEOTIDE SEQUENCE [LARGE SCALE GENOMIC DNA]</scope>
</reference>
<name>A0A4Y2IRW0_ARAVE</name>
<keyword evidence="2" id="KW-1185">Reference proteome</keyword>
<evidence type="ECO:0000313" key="2">
    <source>
        <dbReference type="Proteomes" id="UP000499080"/>
    </source>
</evidence>
<proteinExistence type="predicted"/>
<organism evidence="1 2">
    <name type="scientific">Araneus ventricosus</name>
    <name type="common">Orbweaver spider</name>
    <name type="synonym">Epeira ventricosa</name>
    <dbReference type="NCBI Taxonomy" id="182803"/>
    <lineage>
        <taxon>Eukaryota</taxon>
        <taxon>Metazoa</taxon>
        <taxon>Ecdysozoa</taxon>
        <taxon>Arthropoda</taxon>
        <taxon>Chelicerata</taxon>
        <taxon>Arachnida</taxon>
        <taxon>Araneae</taxon>
        <taxon>Araneomorphae</taxon>
        <taxon>Entelegynae</taxon>
        <taxon>Araneoidea</taxon>
        <taxon>Araneidae</taxon>
        <taxon>Araneus</taxon>
    </lineage>
</organism>
<evidence type="ECO:0000313" key="1">
    <source>
        <dbReference type="EMBL" id="GBM80400.1"/>
    </source>
</evidence>
<dbReference type="EMBL" id="BGPR01002880">
    <property type="protein sequence ID" value="GBM80400.1"/>
    <property type="molecule type" value="Genomic_DNA"/>
</dbReference>
<dbReference type="Proteomes" id="UP000499080">
    <property type="component" value="Unassembled WGS sequence"/>
</dbReference>
<gene>
    <name evidence="1" type="ORF">AVEN_28800_1</name>
</gene>
<protein>
    <submittedName>
        <fullName evidence="1">Uncharacterized protein</fullName>
    </submittedName>
</protein>
<accession>A0A4Y2IRW0</accession>
<sequence>MTEDYHKPKDIVKEMACCVRSSAVIDTTLNEDETLAHARTKLTPSPTVKGEKPRFILYCCSYLLLAPHGNNLVTVVYCGTTLGHIPLKNSPRDPGLPLATLKQGHVSYVAMFLLSSPYEALRYLVGKDIVFCETIAAMMDVYSLQEYVYRLEPLSCRCKNSNCQAHCLPSNPTPSQSLL</sequence>
<dbReference type="AlphaFoldDB" id="A0A4Y2IRW0"/>
<comment type="caution">
    <text evidence="1">The sequence shown here is derived from an EMBL/GenBank/DDBJ whole genome shotgun (WGS) entry which is preliminary data.</text>
</comment>